<gene>
    <name evidence="1" type="ORF">ColLi_13005</name>
</gene>
<evidence type="ECO:0000313" key="2">
    <source>
        <dbReference type="Proteomes" id="UP001055172"/>
    </source>
</evidence>
<dbReference type="EMBL" id="BPPX01000050">
    <property type="protein sequence ID" value="GJC90167.1"/>
    <property type="molecule type" value="Genomic_DNA"/>
</dbReference>
<protein>
    <submittedName>
        <fullName evidence="1">Multisubstrate pseudouridine synthase 7</fullName>
    </submittedName>
</protein>
<evidence type="ECO:0000313" key="1">
    <source>
        <dbReference type="EMBL" id="GJC90167.1"/>
    </source>
</evidence>
<dbReference type="Proteomes" id="UP001055172">
    <property type="component" value="Unassembled WGS sequence"/>
</dbReference>
<reference evidence="1 2" key="1">
    <citation type="submission" date="2021-07" db="EMBL/GenBank/DDBJ databases">
        <title>Genome data of Colletotrichum spaethianum.</title>
        <authorList>
            <person name="Utami Y.D."/>
            <person name="Hiruma K."/>
        </authorList>
    </citation>
    <scope>NUCLEOTIDE SEQUENCE [LARGE SCALE GENOMIC DNA]</scope>
    <source>
        <strain evidence="1 2">MAFF 242679</strain>
    </source>
</reference>
<dbReference type="AlphaFoldDB" id="A0AA37H1F6"/>
<proteinExistence type="predicted"/>
<organism evidence="1 2">
    <name type="scientific">Colletotrichum liriopes</name>
    <dbReference type="NCBI Taxonomy" id="708192"/>
    <lineage>
        <taxon>Eukaryota</taxon>
        <taxon>Fungi</taxon>
        <taxon>Dikarya</taxon>
        <taxon>Ascomycota</taxon>
        <taxon>Pezizomycotina</taxon>
        <taxon>Sordariomycetes</taxon>
        <taxon>Hypocreomycetidae</taxon>
        <taxon>Glomerellales</taxon>
        <taxon>Glomerellaceae</taxon>
        <taxon>Colletotrichum</taxon>
        <taxon>Colletotrichum spaethianum species complex</taxon>
    </lineage>
</organism>
<comment type="caution">
    <text evidence="1">The sequence shown here is derived from an EMBL/GenBank/DDBJ whole genome shotgun (WGS) entry which is preliminary data.</text>
</comment>
<keyword evidence="2" id="KW-1185">Reference proteome</keyword>
<name>A0AA37H1F6_9PEZI</name>
<sequence length="73" mass="8219">MAAEVRRSNGTRLDASLGITERIAPSMTAWTGDMRKRYTDFQVYEINKDGSVLHLKETRLPPPPKEPTPLPLP</sequence>
<accession>A0AA37H1F6</accession>